<organism evidence="1 2">
    <name type="scientific">Callosobruchus maculatus</name>
    <name type="common">Southern cowpea weevil</name>
    <name type="synonym">Pulse bruchid</name>
    <dbReference type="NCBI Taxonomy" id="64391"/>
    <lineage>
        <taxon>Eukaryota</taxon>
        <taxon>Metazoa</taxon>
        <taxon>Ecdysozoa</taxon>
        <taxon>Arthropoda</taxon>
        <taxon>Hexapoda</taxon>
        <taxon>Insecta</taxon>
        <taxon>Pterygota</taxon>
        <taxon>Neoptera</taxon>
        <taxon>Endopterygota</taxon>
        <taxon>Coleoptera</taxon>
        <taxon>Polyphaga</taxon>
        <taxon>Cucujiformia</taxon>
        <taxon>Chrysomeloidea</taxon>
        <taxon>Chrysomelidae</taxon>
        <taxon>Bruchinae</taxon>
        <taxon>Bruchini</taxon>
        <taxon>Callosobruchus</taxon>
    </lineage>
</organism>
<accession>A0A653C798</accession>
<feature type="non-terminal residue" evidence="1">
    <location>
        <position position="108"/>
    </location>
</feature>
<evidence type="ECO:0000313" key="1">
    <source>
        <dbReference type="EMBL" id="VEN43469.1"/>
    </source>
</evidence>
<dbReference type="AlphaFoldDB" id="A0A653C798"/>
<evidence type="ECO:0008006" key="3">
    <source>
        <dbReference type="Google" id="ProtNLM"/>
    </source>
</evidence>
<dbReference type="EMBL" id="CAACVG010007070">
    <property type="protein sequence ID" value="VEN43469.1"/>
    <property type="molecule type" value="Genomic_DNA"/>
</dbReference>
<evidence type="ECO:0000313" key="2">
    <source>
        <dbReference type="Proteomes" id="UP000410492"/>
    </source>
</evidence>
<proteinExistence type="predicted"/>
<dbReference type="Proteomes" id="UP000410492">
    <property type="component" value="Unassembled WGS sequence"/>
</dbReference>
<gene>
    <name evidence="1" type="ORF">CALMAC_LOCUS6604</name>
</gene>
<protein>
    <recommendedName>
        <fullName evidence="3">DDE Tnp4 domain-containing protein</fullName>
    </recommendedName>
</protein>
<sequence>MYSTRIHESTISKLIPEVCKATYKHLKGRYIKTPHTQEAWAEIAAGYEKNWNFPNCIGALDGRHIISSPPISAGSYYHNYKWTSSIVLLGLVDANYRFIYINVGVNGR</sequence>
<dbReference type="OrthoDB" id="6761337at2759"/>
<reference evidence="1 2" key="1">
    <citation type="submission" date="2019-01" db="EMBL/GenBank/DDBJ databases">
        <authorList>
            <person name="Sayadi A."/>
        </authorList>
    </citation>
    <scope>NUCLEOTIDE SEQUENCE [LARGE SCALE GENOMIC DNA]</scope>
</reference>
<keyword evidence="2" id="KW-1185">Reference proteome</keyword>
<name>A0A653C798_CALMS</name>